<reference evidence="1 2" key="1">
    <citation type="submission" date="2022-06" db="EMBL/GenBank/DDBJ databases">
        <title>Rhizosaccharibacter gen. nov. sp. nov. KSS12, endophytic bacteria isolated from sugarcane.</title>
        <authorList>
            <person name="Pitiwittayakul N."/>
        </authorList>
    </citation>
    <scope>NUCLEOTIDE SEQUENCE [LARGE SCALE GENOMIC DNA]</scope>
    <source>
        <strain evidence="1 2">KSS12</strain>
    </source>
</reference>
<gene>
    <name evidence="1" type="ORF">NFI88_05115</name>
</gene>
<protein>
    <submittedName>
        <fullName evidence="1">Septum formation initiator family protein</fullName>
    </submittedName>
</protein>
<proteinExistence type="predicted"/>
<evidence type="ECO:0000313" key="1">
    <source>
        <dbReference type="EMBL" id="MCQ8240221.1"/>
    </source>
</evidence>
<dbReference type="RefSeq" id="WP_422918968.1">
    <property type="nucleotide sequence ID" value="NZ_JAMZEJ010000003.1"/>
</dbReference>
<dbReference type="Proteomes" id="UP001524547">
    <property type="component" value="Unassembled WGS sequence"/>
</dbReference>
<accession>A0ABT1VV48</accession>
<organism evidence="1 2">
    <name type="scientific">Rhizosaccharibacter radicis</name>
    <dbReference type="NCBI Taxonomy" id="2782605"/>
    <lineage>
        <taxon>Bacteria</taxon>
        <taxon>Pseudomonadati</taxon>
        <taxon>Pseudomonadota</taxon>
        <taxon>Alphaproteobacteria</taxon>
        <taxon>Acetobacterales</taxon>
        <taxon>Acetobacteraceae</taxon>
        <taxon>Rhizosaccharibacter</taxon>
    </lineage>
</organism>
<evidence type="ECO:0000313" key="2">
    <source>
        <dbReference type="Proteomes" id="UP001524547"/>
    </source>
</evidence>
<dbReference type="InterPro" id="IPR007060">
    <property type="entry name" value="FtsL/DivIC"/>
</dbReference>
<name>A0ABT1VV48_9PROT</name>
<comment type="caution">
    <text evidence="1">The sequence shown here is derived from an EMBL/GenBank/DDBJ whole genome shotgun (WGS) entry which is preliminary data.</text>
</comment>
<dbReference type="Pfam" id="PF04977">
    <property type="entry name" value="DivIC"/>
    <property type="match status" value="1"/>
</dbReference>
<dbReference type="EMBL" id="JAMZEJ010000003">
    <property type="protein sequence ID" value="MCQ8240221.1"/>
    <property type="molecule type" value="Genomic_DNA"/>
</dbReference>
<keyword evidence="2" id="KW-1185">Reference proteome</keyword>
<sequence length="109" mass="11978">MSVGRMIKRKVREAIPPLLFLSLVGYFGWNATQGDHGLRTYQAQLHLLDQAKAAQAAANAEQVAWTQKVGGLRASALDADSLDERARAMLNLTENGDLVVPYGNNHKLY</sequence>